<evidence type="ECO:0000256" key="1">
    <source>
        <dbReference type="SAM" id="SignalP"/>
    </source>
</evidence>
<protein>
    <recommendedName>
        <fullName evidence="4">HEAT repeat domain-containing protein</fullName>
    </recommendedName>
</protein>
<evidence type="ECO:0000313" key="2">
    <source>
        <dbReference type="EMBL" id="OGD71994.1"/>
    </source>
</evidence>
<evidence type="ECO:0000313" key="3">
    <source>
        <dbReference type="Proteomes" id="UP000177187"/>
    </source>
</evidence>
<gene>
    <name evidence="2" type="ORF">A2Y64_03650</name>
</gene>
<evidence type="ECO:0008006" key="4">
    <source>
        <dbReference type="Google" id="ProtNLM"/>
    </source>
</evidence>
<dbReference type="PANTHER" id="PTHR12697:SF5">
    <property type="entry name" value="DEOXYHYPUSINE HYDROXYLASE"/>
    <property type="match status" value="1"/>
</dbReference>
<dbReference type="AlphaFoldDB" id="A0A1F5EXY4"/>
<dbReference type="SUPFAM" id="SSF48371">
    <property type="entry name" value="ARM repeat"/>
    <property type="match status" value="1"/>
</dbReference>
<dbReference type="PANTHER" id="PTHR12697">
    <property type="entry name" value="PBS LYASE HEAT-LIKE PROTEIN"/>
    <property type="match status" value="1"/>
</dbReference>
<sequence>MRLTRFAALFIGLCTIATIGCGASSDELVTAVVAAEDARARLIARDEIVKLGEEGVDVFASLLDFTTVRNLYETQVSPARLSEMDEEAILREVTDIRVTAVRGLAAIGSTSATKPLIDSAYLPQSQTENLGEPISIGEDELSIELAAQFRCEVMTALGQLAFGSEKDREEAIDLFSYGANDPDPGVRICTAGSLAALHLHESGYFLKQLAEDQVAGVRAATFNAIHAIGNYYIAHAAQSLSYGDDKTAELDRLNLKTLKESVYQHCINALEDPESSVRIPAIQALDVFDDPTSVTPLMRYLSDANERVRIATVNALASFENEDGKKAVETTVVAALGEEDPQRRMMAAMVLGRMRTGGEAMEAALLKPGELWFVKLQLINSISNLDNEDYLATINGFLDDPDRDVRISAIGAVGTLGSSEDLDRLLRYAVADETLVPAVTHAIASIADYGELQKYLGTDNDQLTRLITIDALSMRSNSETPAPPMLVELFRDPDIQIVRAALDTVARYSFRDSENELAALVERGEDDYTVFAETKDSFEDLSSSLNDIYAVKMRAASMLASFDNRDGINHFIDMLSDPSVGRRLIGVACLGNIGHTRGVMPTVGLLNDGSDYVRWGAAQVLGIFADTRTTGFLGQALRDPNPWVQESAIGSLLAIGDKNTIDEVHDILGSDVAPAVKIAALDFISRMGDKRMADEVAGYLQDEDDGVRYGAAVCLTRLNDEGGRGTAFLKEELGSTRILTINPGLPPIMPLGAGIELLAAELTGTPESQIEELTAEPRDIPAWAYASQTLTGETASVDTYTLLAEKALQYDYLLGGLLENISQFRPTAYTAFEPFLNDDDAGIRQLGYAILIRIGGDKVLDRFIEQVNAYPQDAPLLIAALDDLGAQTYLRSLFRTDDEPIRVMVAQRIAGWTDKRMPLIWGQIATEDQSLAVRLTVLGSLADDPTGVGRAYLTQIIEAPDSPPELVSAARDALAGVVLPELVTAETAG</sequence>
<dbReference type="InterPro" id="IPR011989">
    <property type="entry name" value="ARM-like"/>
</dbReference>
<proteinExistence type="predicted"/>
<reference evidence="2 3" key="1">
    <citation type="journal article" date="2016" name="Nat. Commun.">
        <title>Thousands of microbial genomes shed light on interconnected biogeochemical processes in an aquifer system.</title>
        <authorList>
            <person name="Anantharaman K."/>
            <person name="Brown C.T."/>
            <person name="Hug L.A."/>
            <person name="Sharon I."/>
            <person name="Castelle C.J."/>
            <person name="Probst A.J."/>
            <person name="Thomas B.C."/>
            <person name="Singh A."/>
            <person name="Wilkins M.J."/>
            <person name="Karaoz U."/>
            <person name="Brodie E.L."/>
            <person name="Williams K.H."/>
            <person name="Hubbard S.S."/>
            <person name="Banfield J.F."/>
        </authorList>
    </citation>
    <scope>NUCLEOTIDE SEQUENCE [LARGE SCALE GENOMIC DNA]</scope>
</reference>
<name>A0A1F5EXY4_9BACT</name>
<accession>A0A1F5EXY4</accession>
<dbReference type="Gene3D" id="1.25.10.10">
    <property type="entry name" value="Leucine-rich Repeat Variant"/>
    <property type="match status" value="4"/>
</dbReference>
<feature type="chain" id="PRO_5009518431" description="HEAT repeat domain-containing protein" evidence="1">
    <location>
        <begin position="23"/>
        <end position="989"/>
    </location>
</feature>
<dbReference type="InterPro" id="IPR004155">
    <property type="entry name" value="PBS_lyase_HEAT"/>
</dbReference>
<organism evidence="2 3">
    <name type="scientific">Candidatus Coatesbacteria bacterium RBG_13_66_14</name>
    <dbReference type="NCBI Taxonomy" id="1817816"/>
    <lineage>
        <taxon>Bacteria</taxon>
        <taxon>Candidatus Coatesiibacteriota</taxon>
    </lineage>
</organism>
<dbReference type="GO" id="GO:0016491">
    <property type="term" value="F:oxidoreductase activity"/>
    <property type="evidence" value="ECO:0007669"/>
    <property type="project" value="TreeGrafter"/>
</dbReference>
<comment type="caution">
    <text evidence="2">The sequence shown here is derived from an EMBL/GenBank/DDBJ whole genome shotgun (WGS) entry which is preliminary data.</text>
</comment>
<dbReference type="EMBL" id="MFAF01000135">
    <property type="protein sequence ID" value="OGD71994.1"/>
    <property type="molecule type" value="Genomic_DNA"/>
</dbReference>
<dbReference type="InterPro" id="IPR016024">
    <property type="entry name" value="ARM-type_fold"/>
</dbReference>
<dbReference type="PROSITE" id="PS51257">
    <property type="entry name" value="PROKAR_LIPOPROTEIN"/>
    <property type="match status" value="1"/>
</dbReference>
<dbReference type="Proteomes" id="UP000177187">
    <property type="component" value="Unassembled WGS sequence"/>
</dbReference>
<dbReference type="STRING" id="1817816.A2Y64_03650"/>
<feature type="signal peptide" evidence="1">
    <location>
        <begin position="1"/>
        <end position="22"/>
    </location>
</feature>
<dbReference type="SMART" id="SM00567">
    <property type="entry name" value="EZ_HEAT"/>
    <property type="match status" value="9"/>
</dbReference>
<dbReference type="Pfam" id="PF13646">
    <property type="entry name" value="HEAT_2"/>
    <property type="match status" value="2"/>
</dbReference>
<keyword evidence="1" id="KW-0732">Signal</keyword>